<dbReference type="RefSeq" id="WP_111739833.1">
    <property type="nucleotide sequence ID" value="NZ_LR698987.1"/>
</dbReference>
<comment type="cofactor">
    <cofactor evidence="1">
        <name>pyridoxal 5'-phosphate</name>
        <dbReference type="ChEBI" id="CHEBI:597326"/>
    </cofactor>
</comment>
<dbReference type="SUPFAM" id="SSF53686">
    <property type="entry name" value="Tryptophan synthase beta subunit-like PLP-dependent enzymes"/>
    <property type="match status" value="1"/>
</dbReference>
<proteinExistence type="inferred from homology"/>
<evidence type="ECO:0000313" key="8">
    <source>
        <dbReference type="Proteomes" id="UP000249005"/>
    </source>
</evidence>
<keyword evidence="8" id="KW-1185">Reference proteome</keyword>
<reference evidence="7 8" key="1">
    <citation type="submission" date="2018-06" db="EMBL/GenBank/DDBJ databases">
        <authorList>
            <consortium name="Pathogen Informatics"/>
            <person name="Doyle S."/>
        </authorList>
    </citation>
    <scope>NUCLEOTIDE SEQUENCE [LARGE SCALE GENOMIC DNA]</scope>
    <source>
        <strain evidence="7 8">NCTC12151</strain>
    </source>
</reference>
<organism evidence="7 8">
    <name type="scientific">Leminorella richardii</name>
    <dbReference type="NCBI Taxonomy" id="158841"/>
    <lineage>
        <taxon>Bacteria</taxon>
        <taxon>Pseudomonadati</taxon>
        <taxon>Pseudomonadota</taxon>
        <taxon>Gammaproteobacteria</taxon>
        <taxon>Enterobacterales</taxon>
        <taxon>Budviciaceae</taxon>
        <taxon>Leminorella</taxon>
    </lineage>
</organism>
<protein>
    <submittedName>
        <fullName evidence="7">D-cysteine desulfhydrase</fullName>
        <ecNumber evidence="7">4.4.1.15</ecNumber>
    </submittedName>
</protein>
<dbReference type="Pfam" id="PF00291">
    <property type="entry name" value="PALP"/>
    <property type="match status" value="1"/>
</dbReference>
<dbReference type="Gene3D" id="3.40.50.1100">
    <property type="match status" value="2"/>
</dbReference>
<keyword evidence="3 5" id="KW-0663">Pyridoxal phosphate</keyword>
<evidence type="ECO:0000259" key="6">
    <source>
        <dbReference type="Pfam" id="PF00291"/>
    </source>
</evidence>
<evidence type="ECO:0000256" key="4">
    <source>
        <dbReference type="PIRSR" id="PIRSR006278-1"/>
    </source>
</evidence>
<dbReference type="PIRSF" id="PIRSF006278">
    <property type="entry name" value="ACCD_DCysDesulf"/>
    <property type="match status" value="1"/>
</dbReference>
<dbReference type="KEGG" id="lri:NCTC12151_01250"/>
<evidence type="ECO:0000256" key="1">
    <source>
        <dbReference type="ARBA" id="ARBA00001933"/>
    </source>
</evidence>
<evidence type="ECO:0000256" key="2">
    <source>
        <dbReference type="ARBA" id="ARBA00008639"/>
    </source>
</evidence>
<feature type="domain" description="Tryptophan synthase beta chain-like PALP" evidence="6">
    <location>
        <begin position="14"/>
        <end position="319"/>
    </location>
</feature>
<dbReference type="GO" id="GO:0019148">
    <property type="term" value="F:D-cysteine desulfhydrase activity"/>
    <property type="evidence" value="ECO:0007669"/>
    <property type="project" value="UniProtKB-EC"/>
</dbReference>
<sequence>MNFTRLPRRGYVTSPTPIEPLHNLSAALGAGVNLYIKRDDLLPGCGGGNKTRKLDFCIADALSQGADTIITCGAIQSNHCRLTLSWAVKEGLDCHLVLQERVEGSYSENASGNNFLFQLMGAKSLTVIPKDASMPETMERLAARLKDEGRRPYIVPGGASNAIGATGYVACAQEIVEQINAMRLDIHTVVLPTGSSGTQAGMLVGMYGTHAQIPVVGINVSRPEAVQKALVQGMCEQTAAHLALDTVVPDSAIVCRDDYIGPGYSIATEGMIEAVKLMAHKEAILLDPVYSGKAMAGCIDLVRQGFFPKGSNVLFLHTGGSPVLYAYLDAFR</sequence>
<dbReference type="OrthoDB" id="9801249at2"/>
<evidence type="ECO:0000256" key="3">
    <source>
        <dbReference type="ARBA" id="ARBA00022898"/>
    </source>
</evidence>
<dbReference type="PANTHER" id="PTHR43780:SF2">
    <property type="entry name" value="1-AMINOCYCLOPROPANE-1-CARBOXYLATE DEAMINASE-RELATED"/>
    <property type="match status" value="1"/>
</dbReference>
<dbReference type="NCBIfam" id="NF003031">
    <property type="entry name" value="PRK03910.1-4"/>
    <property type="match status" value="1"/>
</dbReference>
<comment type="similarity">
    <text evidence="2">Belongs to the ACC deaminase/D-cysteine desulfhydrase family.</text>
</comment>
<dbReference type="InterPro" id="IPR036052">
    <property type="entry name" value="TrpB-like_PALP_sf"/>
</dbReference>
<feature type="active site" description="Nucleophile" evidence="4">
    <location>
        <position position="77"/>
    </location>
</feature>
<dbReference type="InterPro" id="IPR027278">
    <property type="entry name" value="ACCD_DCysDesulf"/>
</dbReference>
<evidence type="ECO:0000256" key="5">
    <source>
        <dbReference type="PIRSR" id="PIRSR006278-2"/>
    </source>
</evidence>
<dbReference type="EC" id="4.4.1.15" evidence="7"/>
<dbReference type="EMBL" id="LS483470">
    <property type="protein sequence ID" value="SQI38671.1"/>
    <property type="molecule type" value="Genomic_DNA"/>
</dbReference>
<dbReference type="InterPro" id="IPR005966">
    <property type="entry name" value="D-Cys_desShydrase"/>
</dbReference>
<name>A0A2X4UIY4_9GAMM</name>
<keyword evidence="7" id="KW-0456">Lyase</keyword>
<dbReference type="PANTHER" id="PTHR43780">
    <property type="entry name" value="1-AMINOCYCLOPROPANE-1-CARBOXYLATE DEAMINASE-RELATED"/>
    <property type="match status" value="1"/>
</dbReference>
<dbReference type="Proteomes" id="UP000249005">
    <property type="component" value="Chromosome 1"/>
</dbReference>
<dbReference type="InterPro" id="IPR001926">
    <property type="entry name" value="TrpB-like_PALP"/>
</dbReference>
<evidence type="ECO:0000313" key="7">
    <source>
        <dbReference type="EMBL" id="SQI38671.1"/>
    </source>
</evidence>
<gene>
    <name evidence="7" type="primary">dcyD</name>
    <name evidence="7" type="ORF">NCTC12151_01250</name>
</gene>
<accession>A0A2X4UIY4</accession>
<feature type="modified residue" description="N6-(pyridoxal phosphate)lysine" evidence="5">
    <location>
        <position position="50"/>
    </location>
</feature>
<dbReference type="NCBIfam" id="TIGR01275">
    <property type="entry name" value="ACC_deam_rel"/>
    <property type="match status" value="1"/>
</dbReference>
<dbReference type="AlphaFoldDB" id="A0A2X4UIY4"/>